<organism evidence="3 4">
    <name type="scientific">Dulcicalothrix desertica PCC 7102</name>
    <dbReference type="NCBI Taxonomy" id="232991"/>
    <lineage>
        <taxon>Bacteria</taxon>
        <taxon>Bacillati</taxon>
        <taxon>Cyanobacteriota</taxon>
        <taxon>Cyanophyceae</taxon>
        <taxon>Nostocales</taxon>
        <taxon>Calotrichaceae</taxon>
        <taxon>Dulcicalothrix</taxon>
    </lineage>
</organism>
<feature type="coiled-coil region" evidence="1">
    <location>
        <begin position="78"/>
        <end position="105"/>
    </location>
</feature>
<feature type="transmembrane region" description="Helical" evidence="2">
    <location>
        <begin position="45"/>
        <end position="67"/>
    </location>
</feature>
<name>A0A433VKB5_9CYAN</name>
<dbReference type="EMBL" id="RSCL01000006">
    <property type="protein sequence ID" value="RUT06530.1"/>
    <property type="molecule type" value="Genomic_DNA"/>
</dbReference>
<keyword evidence="2" id="KW-0812">Transmembrane</keyword>
<dbReference type="AlphaFoldDB" id="A0A433VKB5"/>
<proteinExistence type="predicted"/>
<comment type="caution">
    <text evidence="3">The sequence shown here is derived from an EMBL/GenBank/DDBJ whole genome shotgun (WGS) entry which is preliminary data.</text>
</comment>
<protein>
    <recommendedName>
        <fullName evidence="5">DUF3084 domain-containing protein</fullName>
    </recommendedName>
</protein>
<dbReference type="Proteomes" id="UP000271624">
    <property type="component" value="Unassembled WGS sequence"/>
</dbReference>
<keyword evidence="2" id="KW-0472">Membrane</keyword>
<feature type="transmembrane region" description="Helical" evidence="2">
    <location>
        <begin position="6"/>
        <end position="25"/>
    </location>
</feature>
<evidence type="ECO:0000256" key="2">
    <source>
        <dbReference type="SAM" id="Phobius"/>
    </source>
</evidence>
<accession>A0A433VKB5</accession>
<evidence type="ECO:0008006" key="5">
    <source>
        <dbReference type="Google" id="ProtNLM"/>
    </source>
</evidence>
<sequence>MNSVYILVAVVLATGGIIGSVGDKFEKRVRKQRLSLFFLRPKHTILLIAFFTGVLISASTLFIVFAADVGLRDTVFQIDALQRDISVKQEELDVLIRQIQSLENS</sequence>
<dbReference type="RefSeq" id="WP_127081334.1">
    <property type="nucleotide sequence ID" value="NZ_RSCL01000006.1"/>
</dbReference>
<keyword evidence="4" id="KW-1185">Reference proteome</keyword>
<reference evidence="3" key="1">
    <citation type="submission" date="2018-12" db="EMBL/GenBank/DDBJ databases">
        <authorList>
            <person name="Will S."/>
            <person name="Neumann-Schaal M."/>
            <person name="Henke P."/>
        </authorList>
    </citation>
    <scope>NUCLEOTIDE SEQUENCE</scope>
    <source>
        <strain evidence="3">PCC 7102</strain>
    </source>
</reference>
<evidence type="ECO:0000256" key="1">
    <source>
        <dbReference type="SAM" id="Coils"/>
    </source>
</evidence>
<dbReference type="InterPro" id="IPR021435">
    <property type="entry name" value="DUF3084"/>
</dbReference>
<reference evidence="3" key="2">
    <citation type="journal article" date="2019" name="Genome Biol. Evol.">
        <title>Day and night: Metabolic profiles and evolutionary relationships of six axenic non-marine cyanobacteria.</title>
        <authorList>
            <person name="Will S.E."/>
            <person name="Henke P."/>
            <person name="Boedeker C."/>
            <person name="Huang S."/>
            <person name="Brinkmann H."/>
            <person name="Rohde M."/>
            <person name="Jarek M."/>
            <person name="Friedl T."/>
            <person name="Seufert S."/>
            <person name="Schumacher M."/>
            <person name="Overmann J."/>
            <person name="Neumann-Schaal M."/>
            <person name="Petersen J."/>
        </authorList>
    </citation>
    <scope>NUCLEOTIDE SEQUENCE [LARGE SCALE GENOMIC DNA]</scope>
    <source>
        <strain evidence="3">PCC 7102</strain>
    </source>
</reference>
<evidence type="ECO:0000313" key="4">
    <source>
        <dbReference type="Proteomes" id="UP000271624"/>
    </source>
</evidence>
<keyword evidence="1" id="KW-0175">Coiled coil</keyword>
<keyword evidence="2" id="KW-1133">Transmembrane helix</keyword>
<evidence type="ECO:0000313" key="3">
    <source>
        <dbReference type="EMBL" id="RUT06530.1"/>
    </source>
</evidence>
<gene>
    <name evidence="3" type="ORF">DSM106972_027870</name>
</gene>
<dbReference type="Pfam" id="PF11283">
    <property type="entry name" value="DUF3084"/>
    <property type="match status" value="1"/>
</dbReference>